<evidence type="ECO:0000313" key="1">
    <source>
        <dbReference type="EMBL" id="KAL2737640.1"/>
    </source>
</evidence>
<comment type="caution">
    <text evidence="1">The sequence shown here is derived from an EMBL/GenBank/DDBJ whole genome shotgun (WGS) entry which is preliminary data.</text>
</comment>
<name>A0ABD2BY21_VESSQ</name>
<sequence length="31" mass="4004">MYYYLLLKQYCYITASLFDFIDETLRRYSYF</sequence>
<keyword evidence="2" id="KW-1185">Reference proteome</keyword>
<dbReference type="Proteomes" id="UP001607302">
    <property type="component" value="Unassembled WGS sequence"/>
</dbReference>
<dbReference type="EMBL" id="JAUDFV010000027">
    <property type="protein sequence ID" value="KAL2737640.1"/>
    <property type="molecule type" value="Genomic_DNA"/>
</dbReference>
<proteinExistence type="predicted"/>
<gene>
    <name evidence="1" type="ORF">V1478_001726</name>
</gene>
<evidence type="ECO:0008006" key="3">
    <source>
        <dbReference type="Google" id="ProtNLM"/>
    </source>
</evidence>
<evidence type="ECO:0000313" key="2">
    <source>
        <dbReference type="Proteomes" id="UP001607302"/>
    </source>
</evidence>
<accession>A0ABD2BY21</accession>
<organism evidence="1 2">
    <name type="scientific">Vespula squamosa</name>
    <name type="common">Southern yellow jacket</name>
    <name type="synonym">Wasp</name>
    <dbReference type="NCBI Taxonomy" id="30214"/>
    <lineage>
        <taxon>Eukaryota</taxon>
        <taxon>Metazoa</taxon>
        <taxon>Ecdysozoa</taxon>
        <taxon>Arthropoda</taxon>
        <taxon>Hexapoda</taxon>
        <taxon>Insecta</taxon>
        <taxon>Pterygota</taxon>
        <taxon>Neoptera</taxon>
        <taxon>Endopterygota</taxon>
        <taxon>Hymenoptera</taxon>
        <taxon>Apocrita</taxon>
        <taxon>Aculeata</taxon>
        <taxon>Vespoidea</taxon>
        <taxon>Vespidae</taxon>
        <taxon>Vespinae</taxon>
        <taxon>Vespula</taxon>
    </lineage>
</organism>
<dbReference type="AlphaFoldDB" id="A0ABD2BY21"/>
<reference evidence="1 2" key="1">
    <citation type="journal article" date="2024" name="Ann. Entomol. Soc. Am.">
        <title>Genomic analyses of the southern and eastern yellowjacket wasps (Hymenoptera: Vespidae) reveal evolutionary signatures of social life.</title>
        <authorList>
            <person name="Catto M.A."/>
            <person name="Caine P.B."/>
            <person name="Orr S.E."/>
            <person name="Hunt B.G."/>
            <person name="Goodisman M.A.D."/>
        </authorList>
    </citation>
    <scope>NUCLEOTIDE SEQUENCE [LARGE SCALE GENOMIC DNA]</scope>
    <source>
        <strain evidence="1">233</strain>
        <tissue evidence="1">Head and thorax</tissue>
    </source>
</reference>
<protein>
    <recommendedName>
        <fullName evidence="3">Maturase K</fullName>
    </recommendedName>
</protein>